<feature type="domain" description="C2H2-type" evidence="1">
    <location>
        <begin position="59"/>
        <end position="81"/>
    </location>
</feature>
<dbReference type="PROSITE" id="PS00028">
    <property type="entry name" value="ZINC_FINGER_C2H2_1"/>
    <property type="match status" value="1"/>
</dbReference>
<organism evidence="2 3">
    <name type="scientific">Malassezia globosa (strain ATCC MYA-4612 / CBS 7966)</name>
    <name type="common">Dandruff-associated fungus</name>
    <dbReference type="NCBI Taxonomy" id="425265"/>
    <lineage>
        <taxon>Eukaryota</taxon>
        <taxon>Fungi</taxon>
        <taxon>Dikarya</taxon>
        <taxon>Basidiomycota</taxon>
        <taxon>Ustilaginomycotina</taxon>
        <taxon>Malasseziomycetes</taxon>
        <taxon>Malasseziales</taxon>
        <taxon>Malasseziaceae</taxon>
        <taxon>Malassezia</taxon>
    </lineage>
</organism>
<dbReference type="Pfam" id="PF24560">
    <property type="entry name" value="zf-C2H2_OTU1_C"/>
    <property type="match status" value="1"/>
</dbReference>
<evidence type="ECO:0000259" key="1">
    <source>
        <dbReference type="PROSITE" id="PS00028"/>
    </source>
</evidence>
<sequence length="89" mass="10212">MMRFSGIHYDVVVARSLSGLITAFDPRSYNTCYAVSEKLVHWLREQRYAVDTHSFMLQCNECGTMVEGEHQALEHTKRTLHASYGEKAT</sequence>
<keyword evidence="3" id="KW-1185">Reference proteome</keyword>
<accession>A8QAN1</accession>
<evidence type="ECO:0000313" key="2">
    <source>
        <dbReference type="EMBL" id="EDP41788.1"/>
    </source>
</evidence>
<dbReference type="AlphaFoldDB" id="A8QAN1"/>
<dbReference type="KEGG" id="mgl:MGL_3790"/>
<dbReference type="InterPro" id="IPR013087">
    <property type="entry name" value="Znf_C2H2_type"/>
</dbReference>
<comment type="caution">
    <text evidence="2">The sequence shown here is derived from an EMBL/GenBank/DDBJ whole genome shotgun (WGS) entry which is preliminary data.</text>
</comment>
<dbReference type="InterPro" id="IPR057766">
    <property type="entry name" value="Znf-C2H2_OTU1-like_C"/>
</dbReference>
<proteinExistence type="predicted"/>
<dbReference type="Proteomes" id="UP000008837">
    <property type="component" value="Unassembled WGS sequence"/>
</dbReference>
<dbReference type="RefSeq" id="XP_001729002.1">
    <property type="nucleotide sequence ID" value="XM_001728950.1"/>
</dbReference>
<protein>
    <recommendedName>
        <fullName evidence="1">C2H2-type domain-containing protein</fullName>
    </recommendedName>
</protein>
<dbReference type="EMBL" id="AAYY01000015">
    <property type="protein sequence ID" value="EDP41788.1"/>
    <property type="molecule type" value="Genomic_DNA"/>
</dbReference>
<dbReference type="GeneID" id="5853309"/>
<dbReference type="OrthoDB" id="65596at2759"/>
<evidence type="ECO:0000313" key="3">
    <source>
        <dbReference type="Proteomes" id="UP000008837"/>
    </source>
</evidence>
<name>A8QAN1_MALGO</name>
<gene>
    <name evidence="2" type="ORF">MGL_3790</name>
</gene>
<reference evidence="2 3" key="1">
    <citation type="journal article" date="2007" name="Proc. Natl. Acad. Sci. U.S.A.">
        <title>Dandruff-associated Malassezia genomes reveal convergent and divergent virulence traits shared with plant and human fungal pathogens.</title>
        <authorList>
            <person name="Xu J."/>
            <person name="Saunders C.W."/>
            <person name="Hu P."/>
            <person name="Grant R.A."/>
            <person name="Boekhout T."/>
            <person name="Kuramae E.E."/>
            <person name="Kronstad J.W."/>
            <person name="Deangelis Y.M."/>
            <person name="Reeder N.L."/>
            <person name="Johnstone K.R."/>
            <person name="Leland M."/>
            <person name="Fieno A.M."/>
            <person name="Begley W.M."/>
            <person name="Sun Y."/>
            <person name="Lacey M.P."/>
            <person name="Chaudhary T."/>
            <person name="Keough T."/>
            <person name="Chu L."/>
            <person name="Sears R."/>
            <person name="Yuan B."/>
            <person name="Dawson T.L.Jr."/>
        </authorList>
    </citation>
    <scope>NUCLEOTIDE SEQUENCE [LARGE SCALE GENOMIC DNA]</scope>
    <source>
        <strain evidence="3">ATCC MYA-4612 / CBS 7966</strain>
    </source>
</reference>
<dbReference type="VEuPathDB" id="FungiDB:MGL_3790"/>
<dbReference type="InParanoid" id="A8QAN1"/>